<dbReference type="EMBL" id="CAJNAQ010000002">
    <property type="protein sequence ID" value="CAE6486259.1"/>
    <property type="molecule type" value="Genomic_DNA"/>
</dbReference>
<dbReference type="PANTHER" id="PTHR34820">
    <property type="entry name" value="INNER MEMBRANE PROTEIN YEBZ"/>
    <property type="match status" value="1"/>
</dbReference>
<feature type="transmembrane region" description="Helical" evidence="9">
    <location>
        <begin position="439"/>
        <end position="457"/>
    </location>
</feature>
<feature type="transmembrane region" description="Helical" evidence="9">
    <location>
        <begin position="909"/>
        <end position="926"/>
    </location>
</feature>
<keyword evidence="6 9" id="KW-1133">Transmembrane helix</keyword>
<dbReference type="InterPro" id="IPR015943">
    <property type="entry name" value="WD40/YVTN_repeat-like_dom_sf"/>
</dbReference>
<dbReference type="Pfam" id="PF24684">
    <property type="entry name" value="Vgb_lyase"/>
    <property type="match status" value="1"/>
</dbReference>
<evidence type="ECO:0000313" key="13">
    <source>
        <dbReference type="Proteomes" id="UP000655759"/>
    </source>
</evidence>
<feature type="transmembrane region" description="Helical" evidence="9">
    <location>
        <begin position="167"/>
        <end position="187"/>
    </location>
</feature>
<keyword evidence="8 9" id="KW-0472">Membrane</keyword>
<keyword evidence="7" id="KW-0186">Copper</keyword>
<dbReference type="InterPro" id="IPR014755">
    <property type="entry name" value="Cu-Rt/internalin_Ig-like"/>
</dbReference>
<name>A0A812ETF8_9ARCH</name>
<feature type="transmembrane region" description="Helical" evidence="9">
    <location>
        <begin position="207"/>
        <end position="228"/>
    </location>
</feature>
<sequence length="940" mass="104369">METGTMIKHYGLFKLRIGQLPPMKRILLFVFLISVPLVQSAYAHPLIVDSNPVQSSNVPTANKVIIYFSESVELDYSYIKVFDSNGEQVDNKDTNYFKDDTALVVTTPQLQPGIYTVSTQVLSKVDGHLVPYSFVFGVGAVSLPTNGQPQTTEAIYFPEAGARFPGLVGQVIVLGSVISSLLIWKTIQRKNLINENLLVQKLYHGKFSSVTGVGLFLVFASNVLMLVIQTIRLGVPAINVMQTSFGSVWIIRMALTVVLLGIWFLFESRSEISFKKQVLLLGLSLALIGTTSMIGHGAASEQTLAIAIDYVHNLLASVWIGGVIFFAFVLMPVFSTLQGDKKDLLALITIPKFSSMILIGLGILIVTGPTLLWFLEDDVALLSQSQYGFLIIAKIAIGAAMVGLGFYNQFKIQRTAQKNLQSKDIAVYKKLHKSLRIEVVLGMLLLGTVALLTNASLPTSQIQQATAQQNDYVFRTTEFAEDAMFEVDIQPLTSGANTINVSVLGIDGNPLNGLEDLKVKVSNPQRNIAPIDVTMIKTDDSTKYEGELTFGFSGMWNVEVEAIRTEGTNQGASFSVFAKPRLTQLNFDVTEYTFPVNGTAPLYPVFDGKETLWISDTSKPRLWKFSLSDKQFRSYEFEGKTSVFLKIDDDGKVWFTDSPESKIGYFVPETEQFRIIPMPFKTIPIALETDLEGNIWVALVDRNSLLKYNPNSEQFQEYEIPTKPAGPVALKRDQNGNIWIAESQGGKIGVIEPQSGKIREFAPEQPLREPFTLYVDREQNLWISEHTGLNIVKFNPVFETFERVQVSDPNSLPFGLVEDKYNNIWIAQHTLDKLGVYDPYKEDFVELDIPSSGTFTQFLTSDDSGDIWFVEQRGAGKQGGKLGNVAISEVPSLGVASKQSLQQFRYSEITAPFLTVGIVATSLLFIKSMRDKRTLDSLIE</sequence>
<feature type="domain" description="CopC" evidence="10">
    <location>
        <begin position="44"/>
        <end position="138"/>
    </location>
</feature>
<dbReference type="GO" id="GO:0042597">
    <property type="term" value="C:periplasmic space"/>
    <property type="evidence" value="ECO:0007669"/>
    <property type="project" value="InterPro"/>
</dbReference>
<evidence type="ECO:0000256" key="3">
    <source>
        <dbReference type="ARBA" id="ARBA00022692"/>
    </source>
</evidence>
<evidence type="ECO:0000256" key="5">
    <source>
        <dbReference type="ARBA" id="ARBA00022729"/>
    </source>
</evidence>
<feature type="transmembrane region" description="Helical" evidence="9">
    <location>
        <begin position="278"/>
        <end position="298"/>
    </location>
</feature>
<dbReference type="InterPro" id="IPR007348">
    <property type="entry name" value="CopC_dom"/>
</dbReference>
<dbReference type="AlphaFoldDB" id="A0A812ETF8"/>
<evidence type="ECO:0000259" key="10">
    <source>
        <dbReference type="Pfam" id="PF04234"/>
    </source>
</evidence>
<comment type="subcellular location">
    <subcellularLocation>
        <location evidence="1">Cell membrane</location>
        <topology evidence="1">Multi-pass membrane protein</topology>
    </subcellularLocation>
</comment>
<evidence type="ECO:0000313" key="12">
    <source>
        <dbReference type="EMBL" id="CAE6486259.1"/>
    </source>
</evidence>
<proteinExistence type="predicted"/>
<feature type="transmembrane region" description="Helical" evidence="9">
    <location>
        <begin position="387"/>
        <end position="407"/>
    </location>
</feature>
<dbReference type="GO" id="GO:0005507">
    <property type="term" value="F:copper ion binding"/>
    <property type="evidence" value="ECO:0007669"/>
    <property type="project" value="InterPro"/>
</dbReference>
<dbReference type="InterPro" id="IPR008457">
    <property type="entry name" value="Cu-R_CopD_dom"/>
</dbReference>
<dbReference type="InterPro" id="IPR032694">
    <property type="entry name" value="CopC/D"/>
</dbReference>
<reference evidence="12" key="1">
    <citation type="submission" date="2021-02" db="EMBL/GenBank/DDBJ databases">
        <authorList>
            <person name="Han P."/>
        </authorList>
    </citation>
    <scope>NUCLEOTIDE SEQUENCE</scope>
    <source>
        <strain evidence="12">Candidatus Nitrosotenuis uzonensis 5A</strain>
    </source>
</reference>
<dbReference type="Proteomes" id="UP000655759">
    <property type="component" value="Unassembled WGS sequence"/>
</dbReference>
<dbReference type="SUPFAM" id="SSF81296">
    <property type="entry name" value="E set domains"/>
    <property type="match status" value="1"/>
</dbReference>
<dbReference type="SUPFAM" id="SSF63829">
    <property type="entry name" value="Calcium-dependent phosphotriesterase"/>
    <property type="match status" value="1"/>
</dbReference>
<evidence type="ECO:0000256" key="1">
    <source>
        <dbReference type="ARBA" id="ARBA00004651"/>
    </source>
</evidence>
<evidence type="ECO:0000259" key="11">
    <source>
        <dbReference type="Pfam" id="PF05425"/>
    </source>
</evidence>
<feature type="transmembrane region" description="Helical" evidence="9">
    <location>
        <begin position="355"/>
        <end position="375"/>
    </location>
</feature>
<protein>
    <submittedName>
        <fullName evidence="12">Copper resistance D domain protein</fullName>
    </submittedName>
</protein>
<dbReference type="Pfam" id="PF05425">
    <property type="entry name" value="CopD"/>
    <property type="match status" value="1"/>
</dbReference>
<dbReference type="GO" id="GO:0005886">
    <property type="term" value="C:plasma membrane"/>
    <property type="evidence" value="ECO:0007669"/>
    <property type="project" value="UniProtKB-SubCell"/>
</dbReference>
<accession>A0A812ETF8</accession>
<dbReference type="Gene3D" id="2.130.10.10">
    <property type="entry name" value="YVTN repeat-like/Quinoprotein amine dehydrogenase"/>
    <property type="match status" value="2"/>
</dbReference>
<dbReference type="GO" id="GO:0046688">
    <property type="term" value="P:response to copper ion"/>
    <property type="evidence" value="ECO:0007669"/>
    <property type="project" value="InterPro"/>
</dbReference>
<dbReference type="Pfam" id="PF04234">
    <property type="entry name" value="CopC"/>
    <property type="match status" value="1"/>
</dbReference>
<evidence type="ECO:0000256" key="7">
    <source>
        <dbReference type="ARBA" id="ARBA00023008"/>
    </source>
</evidence>
<comment type="caution">
    <text evidence="12">The sequence shown here is derived from an EMBL/GenBank/DDBJ whole genome shotgun (WGS) entry which is preliminary data.</text>
</comment>
<evidence type="ECO:0000256" key="6">
    <source>
        <dbReference type="ARBA" id="ARBA00022989"/>
    </source>
</evidence>
<keyword evidence="4" id="KW-0479">Metal-binding</keyword>
<evidence type="ECO:0000256" key="2">
    <source>
        <dbReference type="ARBA" id="ARBA00022475"/>
    </source>
</evidence>
<keyword evidence="5" id="KW-0732">Signal</keyword>
<dbReference type="InterPro" id="IPR014756">
    <property type="entry name" value="Ig_E-set"/>
</dbReference>
<dbReference type="Gene3D" id="2.60.40.1220">
    <property type="match status" value="1"/>
</dbReference>
<feature type="domain" description="Copper resistance protein D" evidence="11">
    <location>
        <begin position="350"/>
        <end position="452"/>
    </location>
</feature>
<dbReference type="PANTHER" id="PTHR34820:SF4">
    <property type="entry name" value="INNER MEMBRANE PROTEIN YEBZ"/>
    <property type="match status" value="1"/>
</dbReference>
<keyword evidence="3 9" id="KW-0812">Transmembrane</keyword>
<feature type="transmembrane region" description="Helical" evidence="9">
    <location>
        <begin position="248"/>
        <end position="266"/>
    </location>
</feature>
<evidence type="ECO:0000256" key="4">
    <source>
        <dbReference type="ARBA" id="ARBA00022723"/>
    </source>
</evidence>
<dbReference type="GO" id="GO:0006825">
    <property type="term" value="P:copper ion transport"/>
    <property type="evidence" value="ECO:0007669"/>
    <property type="project" value="InterPro"/>
</dbReference>
<gene>
    <name evidence="12" type="ORF">NUZ5A_20112</name>
</gene>
<evidence type="ECO:0000256" key="9">
    <source>
        <dbReference type="SAM" id="Phobius"/>
    </source>
</evidence>
<organism evidence="12 13">
    <name type="scientific">Candidatus Nitrosotenuis uzonensis</name>
    <dbReference type="NCBI Taxonomy" id="1407055"/>
    <lineage>
        <taxon>Archaea</taxon>
        <taxon>Nitrososphaerota</taxon>
        <taxon>Candidatus Nitrosotenuis</taxon>
    </lineage>
</organism>
<keyword evidence="2" id="KW-1003">Cell membrane</keyword>
<evidence type="ECO:0000256" key="8">
    <source>
        <dbReference type="ARBA" id="ARBA00023136"/>
    </source>
</evidence>
<feature type="transmembrane region" description="Helical" evidence="9">
    <location>
        <begin position="310"/>
        <end position="334"/>
    </location>
</feature>